<dbReference type="EMBL" id="CP012542">
    <property type="protein sequence ID" value="QCD44821.1"/>
    <property type="molecule type" value="Genomic_DNA"/>
</dbReference>
<organism evidence="3 4">
    <name type="scientific">Campylobacter mucosalis CCUG 21559</name>
    <dbReference type="NCBI Taxonomy" id="1032067"/>
    <lineage>
        <taxon>Bacteria</taxon>
        <taxon>Pseudomonadati</taxon>
        <taxon>Campylobacterota</taxon>
        <taxon>Epsilonproteobacteria</taxon>
        <taxon>Campylobacterales</taxon>
        <taxon>Campylobacteraceae</taxon>
        <taxon>Campylobacter</taxon>
    </lineage>
</organism>
<feature type="domain" description="Fido" evidence="2">
    <location>
        <begin position="72"/>
        <end position="203"/>
    </location>
</feature>
<dbReference type="PROSITE" id="PS51459">
    <property type="entry name" value="FIDO"/>
    <property type="match status" value="1"/>
</dbReference>
<accession>A0A6G5QGP6</accession>
<evidence type="ECO:0000259" key="2">
    <source>
        <dbReference type="PROSITE" id="PS51459"/>
    </source>
</evidence>
<reference evidence="3 4" key="1">
    <citation type="submission" date="2016-07" db="EMBL/GenBank/DDBJ databases">
        <title>Comparative genomics of the Campylobacter concisus group.</title>
        <authorList>
            <person name="Miller W.G."/>
            <person name="Yee E."/>
            <person name="Chapman M.H."/>
            <person name="Huynh S."/>
            <person name="Bono J.L."/>
            <person name="On S.L.W."/>
            <person name="StLeger J."/>
            <person name="Foster G."/>
            <person name="Parker C.T."/>
        </authorList>
    </citation>
    <scope>NUCLEOTIDE SEQUENCE [LARGE SCALE GENOMIC DNA]</scope>
    <source>
        <strain evidence="3 4">CCUG 21559</strain>
    </source>
</reference>
<dbReference type="Proteomes" id="UP000503264">
    <property type="component" value="Chromosome"/>
</dbReference>
<dbReference type="Gene3D" id="1.10.3290.10">
    <property type="entry name" value="Fido-like domain"/>
    <property type="match status" value="1"/>
</dbReference>
<dbReference type="PANTHER" id="PTHR13504:SF38">
    <property type="entry name" value="FIDO DOMAIN-CONTAINING PROTEIN"/>
    <property type="match status" value="1"/>
</dbReference>
<dbReference type="InterPro" id="IPR003812">
    <property type="entry name" value="Fido"/>
</dbReference>
<gene>
    <name evidence="3" type="ORF">CMUC_1039</name>
</gene>
<keyword evidence="4" id="KW-1185">Reference proteome</keyword>
<evidence type="ECO:0000313" key="4">
    <source>
        <dbReference type="Proteomes" id="UP000503264"/>
    </source>
</evidence>
<proteinExistence type="predicted"/>
<dbReference type="InterPro" id="IPR036597">
    <property type="entry name" value="Fido-like_dom_sf"/>
</dbReference>
<dbReference type="InterPro" id="IPR040198">
    <property type="entry name" value="Fido_containing"/>
</dbReference>
<evidence type="ECO:0000313" key="3">
    <source>
        <dbReference type="EMBL" id="QCD44821.1"/>
    </source>
</evidence>
<feature type="site" description="Important for autoinhibition of adenylyltransferase activity" evidence="1">
    <location>
        <position position="25"/>
    </location>
</feature>
<dbReference type="Pfam" id="PF02661">
    <property type="entry name" value="Fic"/>
    <property type="match status" value="1"/>
</dbReference>
<protein>
    <submittedName>
        <fullName evidence="3">Fic domain protein</fullName>
    </submittedName>
</protein>
<dbReference type="PANTHER" id="PTHR13504">
    <property type="entry name" value="FIDO DOMAIN-CONTAINING PROTEIN DDB_G0283145"/>
    <property type="match status" value="1"/>
</dbReference>
<name>A0A6G5QGP6_9BACT</name>
<dbReference type="AlphaFoldDB" id="A0A6G5QGP6"/>
<dbReference type="SUPFAM" id="SSF140931">
    <property type="entry name" value="Fic-like"/>
    <property type="match status" value="1"/>
</dbReference>
<sequence length="250" mass="28514">MTQEENIFFAKRNLVDSIWKSANLEGINITFPETQMIISGFSVGGKTIEEITIITNLKRVWEYLFATINDEVNLDYLQDIHRLVGRDVVLNFGFLRTTNVKISGTNYAPVLPVDYEVRAKIDEILSSDNKLDVALDMMLYIARSQLFFDGNKRTAMLTANKILIQNGLGILSVSKDNMIEFFTKLVKFYETNDSQEIKVFCKEKCIETLKFQDNGHENKNKQSSCVSKNTNKFLIQSTKFTQMGRGSASL</sequence>
<dbReference type="RefSeq" id="WP_171993771.1">
    <property type="nucleotide sequence ID" value="NZ_CP012542.1"/>
</dbReference>
<evidence type="ECO:0000256" key="1">
    <source>
        <dbReference type="PIRSR" id="PIRSR640198-3"/>
    </source>
</evidence>